<dbReference type="AlphaFoldDB" id="A0AA88GD51"/>
<reference evidence="1 2" key="1">
    <citation type="journal article" date="2018" name="BMC Genomics">
        <title>The genome of Naegleria lovaniensis, the basis for a comparative approach to unravel pathogenicity factors of the human pathogenic amoeba N. fowleri.</title>
        <authorList>
            <person name="Liechti N."/>
            <person name="Schurch N."/>
            <person name="Bruggmann R."/>
            <person name="Wittwer M."/>
        </authorList>
    </citation>
    <scope>NUCLEOTIDE SEQUENCE [LARGE SCALE GENOMIC DNA]</scope>
    <source>
        <strain evidence="1 2">ATCC 30569</strain>
    </source>
</reference>
<dbReference type="GeneID" id="68103345"/>
<accession>A0AA88GD51</accession>
<comment type="caution">
    <text evidence="1">The sequence shown here is derived from an EMBL/GenBank/DDBJ whole genome shotgun (WGS) entry which is preliminary data.</text>
</comment>
<keyword evidence="2" id="KW-1185">Reference proteome</keyword>
<gene>
    <name evidence="1" type="ORF">C9374_010891</name>
</gene>
<dbReference type="Proteomes" id="UP000816034">
    <property type="component" value="Unassembled WGS sequence"/>
</dbReference>
<evidence type="ECO:0000313" key="1">
    <source>
        <dbReference type="EMBL" id="KAG2374321.1"/>
    </source>
</evidence>
<sequence length="186" mass="21896">MQEHQNSMTNTTITPTQKLHQHEYHNYLQFREKMIIRDTKCFVCSSPEFKDYSLEEILENKALIDTHSMEKVEQQVQFLRETLNSNDGFICSDQEIKFKLLQFTEQSEQVEIHPRELFIPSHSLYQRAYKYYLADAKNDEAISGFHTLNKISLTALLIGIPLMMKHYAIRRVCSSLLRTIFNSKVA</sequence>
<name>A0AA88GD51_NAELO</name>
<dbReference type="EMBL" id="PYSW02000046">
    <property type="protein sequence ID" value="KAG2374321.1"/>
    <property type="molecule type" value="Genomic_DNA"/>
</dbReference>
<proteinExistence type="predicted"/>
<evidence type="ECO:0000313" key="2">
    <source>
        <dbReference type="Proteomes" id="UP000816034"/>
    </source>
</evidence>
<organism evidence="1 2">
    <name type="scientific">Naegleria lovaniensis</name>
    <name type="common">Amoeba</name>
    <dbReference type="NCBI Taxonomy" id="51637"/>
    <lineage>
        <taxon>Eukaryota</taxon>
        <taxon>Discoba</taxon>
        <taxon>Heterolobosea</taxon>
        <taxon>Tetramitia</taxon>
        <taxon>Eutetramitia</taxon>
        <taxon>Vahlkampfiidae</taxon>
        <taxon>Naegleria</taxon>
    </lineage>
</organism>
<protein>
    <submittedName>
        <fullName evidence="1">Uncharacterized protein</fullName>
    </submittedName>
</protein>
<dbReference type="RefSeq" id="XP_044543495.1">
    <property type="nucleotide sequence ID" value="XM_044686485.1"/>
</dbReference>